<keyword evidence="6" id="KW-1133">Transmembrane helix</keyword>
<evidence type="ECO:0000313" key="10">
    <source>
        <dbReference type="Proteomes" id="UP001449225"/>
    </source>
</evidence>
<keyword evidence="2" id="KW-1003">Cell membrane</keyword>
<evidence type="ECO:0000256" key="4">
    <source>
        <dbReference type="ARBA" id="ARBA00029447"/>
    </source>
</evidence>
<dbReference type="Pfam" id="PF17201">
    <property type="entry name" value="Cache_3-Cache_2"/>
    <property type="match status" value="1"/>
</dbReference>
<evidence type="ECO:0000256" key="5">
    <source>
        <dbReference type="PROSITE-ProRule" id="PRU00284"/>
    </source>
</evidence>
<gene>
    <name evidence="9" type="ORF">WNY58_06630</name>
</gene>
<dbReference type="EMBL" id="JBBMRA010000004">
    <property type="protein sequence ID" value="MEM5536064.1"/>
    <property type="molecule type" value="Genomic_DNA"/>
</dbReference>
<keyword evidence="3 5" id="KW-0807">Transducer</keyword>
<dbReference type="CDD" id="cd12912">
    <property type="entry name" value="PDC2_MCP_like"/>
    <property type="match status" value="1"/>
</dbReference>
<dbReference type="SUPFAM" id="SSF103190">
    <property type="entry name" value="Sensory domain-like"/>
    <property type="match status" value="1"/>
</dbReference>
<protein>
    <submittedName>
        <fullName evidence="9">Methyl-accepting chemotaxis protein</fullName>
    </submittedName>
</protein>
<dbReference type="PROSITE" id="PS50111">
    <property type="entry name" value="CHEMOTAXIS_TRANSDUC_2"/>
    <property type="match status" value="1"/>
</dbReference>
<dbReference type="InterPro" id="IPR029151">
    <property type="entry name" value="Sensor-like_sf"/>
</dbReference>
<comment type="similarity">
    <text evidence="4">Belongs to the methyl-accepting chemotaxis (MCP) protein family.</text>
</comment>
<dbReference type="RefSeq" id="WP_342854083.1">
    <property type="nucleotide sequence ID" value="NZ_JBBMRA010000004.1"/>
</dbReference>
<reference evidence="9 10" key="1">
    <citation type="submission" date="2024-03" db="EMBL/GenBank/DDBJ databases">
        <title>Community enrichment and isolation of bacterial strains for fucoidan degradation.</title>
        <authorList>
            <person name="Sichert A."/>
        </authorList>
    </citation>
    <scope>NUCLEOTIDE SEQUENCE [LARGE SCALE GENOMIC DNA]</scope>
    <source>
        <strain evidence="9 10">AS76</strain>
    </source>
</reference>
<sequence length="681" mass="74508">MPSFFRDSSIVKQLTYIMLVIVVVIFTSLNLFINREVDHAFMETVEQSVEQQVDHLSHNIDFFNTTLQQQTAELGSVFVSLFPGAMTTDSFMQESVGQYEVPLLMNNGEAITNNFSKVDQFSQMTGATATVFMRVGDDFLRVSTSLRNNDGERAIGTMLGKSHPGYQALINGEEYVGPAYILERHYMTKYVPFKNAQGDVAGLFYVGFDYTSHLATLKKSISQLSIGESGYAYIVNLAEGEHFGELILHPNNQIEKITDVSLHGQQILDAVNNTERGTLQFTVSTPEGEEQNKLIAFTKNKQWNWGVIVQNDIEELTQAKNTLLIEMSIISIISAIVITFLLLITLRTRLKPIAKICGYMQAIGDGDLTTVIDTDMGSENSQNEIHQLSRSAKATVAGLRNVTRQLNSTMHTITTHLNTVSGGISRLNGDLDRQQQETEMVASAISEMTSTSEEVASNAASAAQQTQMASSEAQNGDQLVQQVVSSIQSISNEVNELTGMIEQVESNSNAIGTVMDVIQNIAEQTNLLALNAAIEAARAGDAGRGFSVVADEVRNLAQQTANSTTEIREMIERLQGNTRNAVERMELSNDKVKCSVDMTSQAGEALTAITASVANISDASMQIASAAEEQTSVSEDISRNVENISTIAMETAQSSQQMANAIYELDNAGKELQRVVNLFKT</sequence>
<dbReference type="SUPFAM" id="SSF58104">
    <property type="entry name" value="Methyl-accepting chemotaxis protein (MCP) signaling domain"/>
    <property type="match status" value="1"/>
</dbReference>
<feature type="domain" description="Methyl-accepting transducer" evidence="7">
    <location>
        <begin position="409"/>
        <end position="645"/>
    </location>
</feature>
<dbReference type="Proteomes" id="UP001449225">
    <property type="component" value="Unassembled WGS sequence"/>
</dbReference>
<evidence type="ECO:0000313" key="9">
    <source>
        <dbReference type="EMBL" id="MEM5536064.1"/>
    </source>
</evidence>
<dbReference type="PANTHER" id="PTHR32089">
    <property type="entry name" value="METHYL-ACCEPTING CHEMOTAXIS PROTEIN MCPB"/>
    <property type="match status" value="1"/>
</dbReference>
<evidence type="ECO:0000259" key="8">
    <source>
        <dbReference type="PROSITE" id="PS50192"/>
    </source>
</evidence>
<keyword evidence="6" id="KW-0472">Membrane</keyword>
<evidence type="ECO:0000256" key="6">
    <source>
        <dbReference type="SAM" id="Phobius"/>
    </source>
</evidence>
<evidence type="ECO:0000256" key="3">
    <source>
        <dbReference type="ARBA" id="ARBA00023224"/>
    </source>
</evidence>
<feature type="transmembrane region" description="Helical" evidence="6">
    <location>
        <begin position="323"/>
        <end position="346"/>
    </location>
</feature>
<keyword evidence="10" id="KW-1185">Reference proteome</keyword>
<dbReference type="InterPro" id="IPR000727">
    <property type="entry name" value="T_SNARE_dom"/>
</dbReference>
<proteinExistence type="inferred from homology"/>
<feature type="transmembrane region" description="Helical" evidence="6">
    <location>
        <begin position="14"/>
        <end position="33"/>
    </location>
</feature>
<keyword evidence="2" id="KW-0997">Cell inner membrane</keyword>
<dbReference type="SMART" id="SM00283">
    <property type="entry name" value="MA"/>
    <property type="match status" value="1"/>
</dbReference>
<dbReference type="Gene3D" id="3.30.450.20">
    <property type="entry name" value="PAS domain"/>
    <property type="match status" value="1"/>
</dbReference>
<dbReference type="PROSITE" id="PS50192">
    <property type="entry name" value="T_SNARE"/>
    <property type="match status" value="1"/>
</dbReference>
<name>A0ABU9TQR4_9GAMM</name>
<evidence type="ECO:0000259" key="7">
    <source>
        <dbReference type="PROSITE" id="PS50111"/>
    </source>
</evidence>
<keyword evidence="6" id="KW-0812">Transmembrane</keyword>
<dbReference type="InterPro" id="IPR004089">
    <property type="entry name" value="MCPsignal_dom"/>
</dbReference>
<comment type="subcellular location">
    <subcellularLocation>
        <location evidence="1">Cell inner membrane</location>
        <topology evidence="1">Multi-pass membrane protein</topology>
    </subcellularLocation>
</comment>
<comment type="caution">
    <text evidence="9">The sequence shown here is derived from an EMBL/GenBank/DDBJ whole genome shotgun (WGS) entry which is preliminary data.</text>
</comment>
<accession>A0ABU9TQR4</accession>
<dbReference type="Pfam" id="PF00015">
    <property type="entry name" value="MCPsignal"/>
    <property type="match status" value="1"/>
</dbReference>
<feature type="domain" description="T-SNARE coiled-coil homology" evidence="8">
    <location>
        <begin position="596"/>
        <end position="658"/>
    </location>
</feature>
<dbReference type="CDD" id="cd11386">
    <property type="entry name" value="MCP_signal"/>
    <property type="match status" value="1"/>
</dbReference>
<dbReference type="Gene3D" id="1.10.287.950">
    <property type="entry name" value="Methyl-accepting chemotaxis protein"/>
    <property type="match status" value="1"/>
</dbReference>
<dbReference type="PANTHER" id="PTHR32089:SF112">
    <property type="entry name" value="LYSOZYME-LIKE PROTEIN-RELATED"/>
    <property type="match status" value="1"/>
</dbReference>
<evidence type="ECO:0000256" key="1">
    <source>
        <dbReference type="ARBA" id="ARBA00004429"/>
    </source>
</evidence>
<dbReference type="InterPro" id="IPR033462">
    <property type="entry name" value="Cache_3-Cache_2"/>
</dbReference>
<evidence type="ECO:0000256" key="2">
    <source>
        <dbReference type="ARBA" id="ARBA00022519"/>
    </source>
</evidence>
<organism evidence="9 10">
    <name type="scientific">Neptuniibacter pectenicola</name>
    <dbReference type="NCBI Taxonomy" id="1806669"/>
    <lineage>
        <taxon>Bacteria</taxon>
        <taxon>Pseudomonadati</taxon>
        <taxon>Pseudomonadota</taxon>
        <taxon>Gammaproteobacteria</taxon>
        <taxon>Oceanospirillales</taxon>
        <taxon>Oceanospirillaceae</taxon>
        <taxon>Neptuniibacter</taxon>
    </lineage>
</organism>